<evidence type="ECO:0000256" key="3">
    <source>
        <dbReference type="ARBA" id="ARBA00022729"/>
    </source>
</evidence>
<dbReference type="OrthoDB" id="9783641at2"/>
<evidence type="ECO:0000256" key="2">
    <source>
        <dbReference type="ARBA" id="ARBA00006275"/>
    </source>
</evidence>
<evidence type="ECO:0000313" key="8">
    <source>
        <dbReference type="EMBL" id="OQP57274.1"/>
    </source>
</evidence>
<dbReference type="InterPro" id="IPR012944">
    <property type="entry name" value="SusD_RagB_dom"/>
</dbReference>
<dbReference type="Proteomes" id="UP000192796">
    <property type="component" value="Unassembled WGS sequence"/>
</dbReference>
<dbReference type="STRING" id="1703345.A3860_12020"/>
<evidence type="ECO:0000259" key="7">
    <source>
        <dbReference type="Pfam" id="PF14322"/>
    </source>
</evidence>
<dbReference type="Gene3D" id="1.25.40.10">
    <property type="entry name" value="Tetratricopeptide repeat domain"/>
    <property type="match status" value="1"/>
</dbReference>
<evidence type="ECO:0000256" key="4">
    <source>
        <dbReference type="ARBA" id="ARBA00023136"/>
    </source>
</evidence>
<dbReference type="GO" id="GO:0009279">
    <property type="term" value="C:cell outer membrane"/>
    <property type="evidence" value="ECO:0007669"/>
    <property type="project" value="UniProtKB-SubCell"/>
</dbReference>
<organism evidence="8 9">
    <name type="scientific">Niastella vici</name>
    <dbReference type="NCBI Taxonomy" id="1703345"/>
    <lineage>
        <taxon>Bacteria</taxon>
        <taxon>Pseudomonadati</taxon>
        <taxon>Bacteroidota</taxon>
        <taxon>Chitinophagia</taxon>
        <taxon>Chitinophagales</taxon>
        <taxon>Chitinophagaceae</taxon>
        <taxon>Niastella</taxon>
    </lineage>
</organism>
<evidence type="ECO:0000256" key="1">
    <source>
        <dbReference type="ARBA" id="ARBA00004442"/>
    </source>
</evidence>
<proteinExistence type="inferred from homology"/>
<dbReference type="SUPFAM" id="SSF48452">
    <property type="entry name" value="TPR-like"/>
    <property type="match status" value="1"/>
</dbReference>
<keyword evidence="5" id="KW-0998">Cell outer membrane</keyword>
<protein>
    <recommendedName>
        <fullName evidence="10">RagB/SusD domain-containing protein</fullName>
    </recommendedName>
</protein>
<feature type="domain" description="SusD-like N-terminal" evidence="7">
    <location>
        <begin position="132"/>
        <end position="246"/>
    </location>
</feature>
<evidence type="ECO:0000259" key="6">
    <source>
        <dbReference type="Pfam" id="PF07980"/>
    </source>
</evidence>
<evidence type="ECO:0008006" key="10">
    <source>
        <dbReference type="Google" id="ProtNLM"/>
    </source>
</evidence>
<keyword evidence="4" id="KW-0472">Membrane</keyword>
<dbReference type="Gene3D" id="1.25.40.390">
    <property type="match status" value="1"/>
</dbReference>
<dbReference type="CDD" id="cd08977">
    <property type="entry name" value="SusD"/>
    <property type="match status" value="1"/>
</dbReference>
<gene>
    <name evidence="8" type="ORF">A3860_12020</name>
</gene>
<dbReference type="AlphaFoldDB" id="A0A1V9FFZ4"/>
<keyword evidence="3" id="KW-0732">Signal</keyword>
<dbReference type="Pfam" id="PF07980">
    <property type="entry name" value="SusD_RagB"/>
    <property type="match status" value="1"/>
</dbReference>
<feature type="domain" description="RagB/SusD" evidence="6">
    <location>
        <begin position="364"/>
        <end position="537"/>
    </location>
</feature>
<reference evidence="8 9" key="1">
    <citation type="submission" date="2016-03" db="EMBL/GenBank/DDBJ databases">
        <title>Niastella vici sp. nov., isolated from farmland soil.</title>
        <authorList>
            <person name="Chen L."/>
            <person name="Wang D."/>
            <person name="Yang S."/>
            <person name="Wang G."/>
        </authorList>
    </citation>
    <scope>NUCLEOTIDE SEQUENCE [LARGE SCALE GENOMIC DNA]</scope>
    <source>
        <strain evidence="8 9">DJ57</strain>
    </source>
</reference>
<dbReference type="RefSeq" id="WP_081156240.1">
    <property type="nucleotide sequence ID" value="NZ_LVYD01000124.1"/>
</dbReference>
<dbReference type="EMBL" id="LVYD01000124">
    <property type="protein sequence ID" value="OQP57274.1"/>
    <property type="molecule type" value="Genomic_DNA"/>
</dbReference>
<dbReference type="Pfam" id="PF14322">
    <property type="entry name" value="SusD-like_3"/>
    <property type="match status" value="1"/>
</dbReference>
<dbReference type="PROSITE" id="PS51257">
    <property type="entry name" value="PROKAR_LIPOPROTEIN"/>
    <property type="match status" value="1"/>
</dbReference>
<evidence type="ECO:0000256" key="5">
    <source>
        <dbReference type="ARBA" id="ARBA00023237"/>
    </source>
</evidence>
<accession>A0A1V9FFZ4</accession>
<dbReference type="Gene3D" id="1.10.3780.10">
    <property type="entry name" value="SusD-like"/>
    <property type="match status" value="1"/>
</dbReference>
<keyword evidence="9" id="KW-1185">Reference proteome</keyword>
<comment type="similarity">
    <text evidence="2">Belongs to the SusD family.</text>
</comment>
<name>A0A1V9FFZ4_9BACT</name>
<dbReference type="InterPro" id="IPR011990">
    <property type="entry name" value="TPR-like_helical_dom_sf"/>
</dbReference>
<evidence type="ECO:0000313" key="9">
    <source>
        <dbReference type="Proteomes" id="UP000192796"/>
    </source>
</evidence>
<sequence length="537" mass="59051">MKRFANNKLFIAAISFSLLVSCNKNKILEPNDQVTSAAVYSTAAGYKSVLAKVYAAFALTGNNGPAGSADIAGIDEGTSDFFRLFWCAQELSTDEAVVSWADAGLPDFHSMTWSASNTFLAGLYYRSTYQITLCNEFIRQCSDANLSKRGISGDSATMIRYYKQEARLLRAYQYWVLMDVFGNPPFATEGDQLGSATPKQIDRASLYTYIMNELKDMEGSLIAPRKNEYGRADQAAAWALIARVALNAKVYTGTANWDDAVKYSKKVIDAGYSLISNYTHLMLADNNNNTSEFILTINYDGNATQNYGGSTFMTHAPVGGTEKASDFGVDGGWAGIRATGNLIDLFPAPTSTAFPNNGNPDTRAEYWMNGQTKAIADVSVYTNGYPMTKYRNVDVNGVAGKNIYYADIDIPVFRLAEQYLIYAEATLRGGAGGDASQALTYINKLRTRAYGPGNGGTITTSDMTLNFLLDERGRELYWEGFRRTDLVRYDRFTDGVYLWPWKGGSKNGTGVSSYRNLFPLPTADLSVNPNLKQNTGY</sequence>
<comment type="subcellular location">
    <subcellularLocation>
        <location evidence="1">Cell outer membrane</location>
    </subcellularLocation>
</comment>
<comment type="caution">
    <text evidence="8">The sequence shown here is derived from an EMBL/GenBank/DDBJ whole genome shotgun (WGS) entry which is preliminary data.</text>
</comment>
<dbReference type="InterPro" id="IPR033985">
    <property type="entry name" value="SusD-like_N"/>
</dbReference>